<gene>
    <name evidence="12" type="ORF">HR45_02140</name>
</gene>
<evidence type="ECO:0000256" key="6">
    <source>
        <dbReference type="ARBA" id="ARBA00022827"/>
    </source>
</evidence>
<dbReference type="InterPro" id="IPR008333">
    <property type="entry name" value="Cbr1-like_FAD-bd_dom"/>
</dbReference>
<name>A0A094JJ43_9GAMM</name>
<dbReference type="GO" id="GO:0000166">
    <property type="term" value="F:nucleotide binding"/>
    <property type="evidence" value="ECO:0007669"/>
    <property type="project" value="UniProtKB-KW"/>
</dbReference>
<accession>A0A094JJ43</accession>
<dbReference type="Gene3D" id="2.40.30.10">
    <property type="entry name" value="Translation factors"/>
    <property type="match status" value="1"/>
</dbReference>
<evidence type="ECO:0000256" key="7">
    <source>
        <dbReference type="ARBA" id="ARBA00022857"/>
    </source>
</evidence>
<keyword evidence="8" id="KW-0560">Oxidoreductase</keyword>
<dbReference type="CDD" id="cd06195">
    <property type="entry name" value="FNR1"/>
    <property type="match status" value="1"/>
</dbReference>
<dbReference type="EMBL" id="JPEO01000001">
    <property type="protein sequence ID" value="KFZ39212.1"/>
    <property type="molecule type" value="Genomic_DNA"/>
</dbReference>
<dbReference type="InterPro" id="IPR017927">
    <property type="entry name" value="FAD-bd_FR_type"/>
</dbReference>
<keyword evidence="5" id="KW-0547">Nucleotide-binding</keyword>
<comment type="catalytic activity">
    <reaction evidence="10">
        <text>2 reduced [2Fe-2S]-[ferredoxin] + NADP(+) + H(+) = 2 oxidized [2Fe-2S]-[ferredoxin] + NADPH</text>
        <dbReference type="Rhea" id="RHEA:20125"/>
        <dbReference type="Rhea" id="RHEA-COMP:10000"/>
        <dbReference type="Rhea" id="RHEA-COMP:10001"/>
        <dbReference type="ChEBI" id="CHEBI:15378"/>
        <dbReference type="ChEBI" id="CHEBI:33737"/>
        <dbReference type="ChEBI" id="CHEBI:33738"/>
        <dbReference type="ChEBI" id="CHEBI:57783"/>
        <dbReference type="ChEBI" id="CHEBI:58349"/>
        <dbReference type="EC" id="1.18.1.2"/>
    </reaction>
</comment>
<evidence type="ECO:0000256" key="2">
    <source>
        <dbReference type="ARBA" id="ARBA00008312"/>
    </source>
</evidence>
<dbReference type="Pfam" id="PF00175">
    <property type="entry name" value="NAD_binding_1"/>
    <property type="match status" value="1"/>
</dbReference>
<sequence length="244" mass="27494">MWQSTNVIERIDWNERLFSLRLSASLQFEAGQFVKLSLPAEERRLARAYSLINPPGTNYSEVLAMEVPDGQLSPRLHQLQAGDWVDITTSATGFLTLSEIPAQGEHLWMLATGTGVGPFLSILQAPQVWQRFSKVILIYGIRQASDLAYRELIGQLQVQHKQFHFLSAMTQELHPDSFAGRITTGISSGELEQMLGIALSPDQSQIMMCGNPEMIKECNLLLSERGFSKNLRRKPGQITTEKYW</sequence>
<dbReference type="InterPro" id="IPR033892">
    <property type="entry name" value="FNR_bac"/>
</dbReference>
<dbReference type="EC" id="1.18.1.2" evidence="3"/>
<comment type="similarity">
    <text evidence="2">Belongs to the ferredoxin--NADP reductase type 1 family.</text>
</comment>
<evidence type="ECO:0000256" key="3">
    <source>
        <dbReference type="ARBA" id="ARBA00013223"/>
    </source>
</evidence>
<dbReference type="PANTHER" id="PTHR47878">
    <property type="entry name" value="OXIDOREDUCTASE FAD/NAD(P)-BINDING DOMAIN PROTEIN"/>
    <property type="match status" value="1"/>
</dbReference>
<evidence type="ECO:0000259" key="11">
    <source>
        <dbReference type="PROSITE" id="PS51384"/>
    </source>
</evidence>
<evidence type="ECO:0000256" key="5">
    <source>
        <dbReference type="ARBA" id="ARBA00022741"/>
    </source>
</evidence>
<comment type="caution">
    <text evidence="12">The sequence shown here is derived from an EMBL/GenBank/DDBJ whole genome shotgun (WGS) entry which is preliminary data.</text>
</comment>
<dbReference type="PRINTS" id="PR00410">
    <property type="entry name" value="PHEHYDRXLASE"/>
</dbReference>
<evidence type="ECO:0000256" key="1">
    <source>
        <dbReference type="ARBA" id="ARBA00001974"/>
    </source>
</evidence>
<dbReference type="InterPro" id="IPR017938">
    <property type="entry name" value="Riboflavin_synthase-like_b-brl"/>
</dbReference>
<feature type="domain" description="FAD-binding FR-type" evidence="11">
    <location>
        <begin position="1"/>
        <end position="98"/>
    </location>
</feature>
<dbReference type="InterPro" id="IPR001709">
    <property type="entry name" value="Flavoprot_Pyr_Nucl_cyt_Rdtase"/>
</dbReference>
<dbReference type="OrthoDB" id="9784483at2"/>
<evidence type="ECO:0000256" key="8">
    <source>
        <dbReference type="ARBA" id="ARBA00023002"/>
    </source>
</evidence>
<dbReference type="Pfam" id="PF00970">
    <property type="entry name" value="FAD_binding_6"/>
    <property type="match status" value="1"/>
</dbReference>
<dbReference type="PANTHER" id="PTHR47878:SF1">
    <property type="entry name" value="FLAVODOXIN_FERREDOXIN--NADP REDUCTASE"/>
    <property type="match status" value="1"/>
</dbReference>
<keyword evidence="4" id="KW-0285">Flavoprotein</keyword>
<dbReference type="SUPFAM" id="SSF63380">
    <property type="entry name" value="Riboflavin synthase domain-like"/>
    <property type="match status" value="1"/>
</dbReference>
<comment type="cofactor">
    <cofactor evidence="1">
        <name>FAD</name>
        <dbReference type="ChEBI" id="CHEBI:57692"/>
    </cofactor>
</comment>
<dbReference type="InterPro" id="IPR039261">
    <property type="entry name" value="FNR_nucleotide-bd"/>
</dbReference>
<evidence type="ECO:0000256" key="9">
    <source>
        <dbReference type="ARBA" id="ARBA00034078"/>
    </source>
</evidence>
<evidence type="ECO:0000313" key="13">
    <source>
        <dbReference type="Proteomes" id="UP000029264"/>
    </source>
</evidence>
<dbReference type="Gene3D" id="3.40.50.80">
    <property type="entry name" value="Nucleotide-binding domain of ferredoxin-NADP reductase (FNR) module"/>
    <property type="match status" value="1"/>
</dbReference>
<dbReference type="InterPro" id="IPR001433">
    <property type="entry name" value="OxRdtase_FAD/NAD-bd"/>
</dbReference>
<evidence type="ECO:0000313" key="12">
    <source>
        <dbReference type="EMBL" id="KFZ39212.1"/>
    </source>
</evidence>
<dbReference type="GO" id="GO:0004324">
    <property type="term" value="F:ferredoxin-NADP+ reductase activity"/>
    <property type="evidence" value="ECO:0007669"/>
    <property type="project" value="UniProtKB-EC"/>
</dbReference>
<dbReference type="InterPro" id="IPR051930">
    <property type="entry name" value="FNR_type-1"/>
</dbReference>
<organism evidence="12 13">
    <name type="scientific">Shewanella mangrovi</name>
    <dbReference type="NCBI Taxonomy" id="1515746"/>
    <lineage>
        <taxon>Bacteria</taxon>
        <taxon>Pseudomonadati</taxon>
        <taxon>Pseudomonadota</taxon>
        <taxon>Gammaproteobacteria</taxon>
        <taxon>Alteromonadales</taxon>
        <taxon>Shewanellaceae</taxon>
        <taxon>Shewanella</taxon>
    </lineage>
</organism>
<dbReference type="AlphaFoldDB" id="A0A094JJ43"/>
<dbReference type="PRINTS" id="PR00371">
    <property type="entry name" value="FPNCR"/>
</dbReference>
<dbReference type="GO" id="GO:0034599">
    <property type="term" value="P:cellular response to oxidative stress"/>
    <property type="evidence" value="ECO:0007669"/>
    <property type="project" value="TreeGrafter"/>
</dbReference>
<proteinExistence type="inferred from homology"/>
<protein>
    <recommendedName>
        <fullName evidence="3">ferredoxin--NADP(+) reductase</fullName>
        <ecNumber evidence="3">1.18.1.2</ecNumber>
    </recommendedName>
</protein>
<dbReference type="STRING" id="1515746.HR45_02140"/>
<dbReference type="PROSITE" id="PS51384">
    <property type="entry name" value="FAD_FR"/>
    <property type="match status" value="1"/>
</dbReference>
<dbReference type="RefSeq" id="WP_037439193.1">
    <property type="nucleotide sequence ID" value="NZ_JPEO01000001.1"/>
</dbReference>
<dbReference type="SUPFAM" id="SSF52343">
    <property type="entry name" value="Ferredoxin reductase-like, C-terminal NADP-linked domain"/>
    <property type="match status" value="1"/>
</dbReference>
<evidence type="ECO:0000256" key="4">
    <source>
        <dbReference type="ARBA" id="ARBA00022630"/>
    </source>
</evidence>
<evidence type="ECO:0000256" key="10">
    <source>
        <dbReference type="ARBA" id="ARBA00047776"/>
    </source>
</evidence>
<keyword evidence="6" id="KW-0274">FAD</keyword>
<reference evidence="12 13" key="1">
    <citation type="submission" date="2014-06" db="EMBL/GenBank/DDBJ databases">
        <title>Shewanella sp. YQH10.</title>
        <authorList>
            <person name="Liu Y."/>
            <person name="Zeng R."/>
        </authorList>
    </citation>
    <scope>NUCLEOTIDE SEQUENCE [LARGE SCALE GENOMIC DNA]</scope>
    <source>
        <strain evidence="12 13">YQH10</strain>
    </source>
</reference>
<dbReference type="Proteomes" id="UP000029264">
    <property type="component" value="Unassembled WGS sequence"/>
</dbReference>
<keyword evidence="13" id="KW-1185">Reference proteome</keyword>
<keyword evidence="7" id="KW-0521">NADP</keyword>
<dbReference type="eggNOG" id="COG1018">
    <property type="taxonomic scope" value="Bacteria"/>
</dbReference>
<dbReference type="GO" id="GO:0042167">
    <property type="term" value="P:heme catabolic process"/>
    <property type="evidence" value="ECO:0007669"/>
    <property type="project" value="TreeGrafter"/>
</dbReference>
<comment type="cofactor">
    <cofactor evidence="9">
        <name>[2Fe-2S] cluster</name>
        <dbReference type="ChEBI" id="CHEBI:190135"/>
    </cofactor>
</comment>